<evidence type="ECO:0000313" key="2">
    <source>
        <dbReference type="Proteomes" id="UP000631114"/>
    </source>
</evidence>
<sequence>MAPTASPIHFEANVGRTLIVGTTRFIGQFIIDTSLASGMPTYLLVRSTSPCSAKAKIIKVLQDKRAIVITSYMYISFSLDIPIEEVLLPCQQTNLYTAPTRQCCIYPCFKRKCLPPNNLPHLLHTPLVHFCSYDSTKENSRISNFSSESNFNISSYPPINLPLTNIIGGSTSFSPNNVTHSSL</sequence>
<dbReference type="Proteomes" id="UP000631114">
    <property type="component" value="Unassembled WGS sequence"/>
</dbReference>
<dbReference type="AlphaFoldDB" id="A0A835H7H1"/>
<proteinExistence type="predicted"/>
<keyword evidence="2" id="KW-1185">Reference proteome</keyword>
<protein>
    <submittedName>
        <fullName evidence="1">Uncharacterized protein</fullName>
    </submittedName>
</protein>
<accession>A0A835H7H1</accession>
<comment type="caution">
    <text evidence="1">The sequence shown here is derived from an EMBL/GenBank/DDBJ whole genome shotgun (WGS) entry which is preliminary data.</text>
</comment>
<gene>
    <name evidence="1" type="ORF">IFM89_027248</name>
</gene>
<evidence type="ECO:0000313" key="1">
    <source>
        <dbReference type="EMBL" id="KAF9594066.1"/>
    </source>
</evidence>
<dbReference type="OrthoDB" id="419598at2759"/>
<reference evidence="1 2" key="1">
    <citation type="submission" date="2020-10" db="EMBL/GenBank/DDBJ databases">
        <title>The Coptis chinensis genome and diversification of protoberbering-type alkaloids.</title>
        <authorList>
            <person name="Wang B."/>
            <person name="Shu S."/>
            <person name="Song C."/>
            <person name="Liu Y."/>
        </authorList>
    </citation>
    <scope>NUCLEOTIDE SEQUENCE [LARGE SCALE GENOMIC DNA]</scope>
    <source>
        <strain evidence="1">HL-2020</strain>
        <tissue evidence="1">Leaf</tissue>
    </source>
</reference>
<dbReference type="EMBL" id="JADFTS010000008">
    <property type="protein sequence ID" value="KAF9594066.1"/>
    <property type="molecule type" value="Genomic_DNA"/>
</dbReference>
<dbReference type="Gene3D" id="3.40.50.720">
    <property type="entry name" value="NAD(P)-binding Rossmann-like Domain"/>
    <property type="match status" value="1"/>
</dbReference>
<organism evidence="1 2">
    <name type="scientific">Coptis chinensis</name>
    <dbReference type="NCBI Taxonomy" id="261450"/>
    <lineage>
        <taxon>Eukaryota</taxon>
        <taxon>Viridiplantae</taxon>
        <taxon>Streptophyta</taxon>
        <taxon>Embryophyta</taxon>
        <taxon>Tracheophyta</taxon>
        <taxon>Spermatophyta</taxon>
        <taxon>Magnoliopsida</taxon>
        <taxon>Ranunculales</taxon>
        <taxon>Ranunculaceae</taxon>
        <taxon>Coptidoideae</taxon>
        <taxon>Coptis</taxon>
    </lineage>
</organism>
<name>A0A835H7H1_9MAGN</name>